<name>A0A4Y1R1K0_PRUDU</name>
<dbReference type="AlphaFoldDB" id="A0A4Y1R1K0"/>
<evidence type="ECO:0000259" key="2">
    <source>
        <dbReference type="Pfam" id="PF04784"/>
    </source>
</evidence>
<dbReference type="InterPro" id="IPR006869">
    <property type="entry name" value="DUF547"/>
</dbReference>
<feature type="domain" description="DUF547" evidence="2">
    <location>
        <begin position="353"/>
        <end position="478"/>
    </location>
</feature>
<accession>A0A4Y1R1K0</accession>
<protein>
    <submittedName>
        <fullName evidence="4">Uncharacterized protein</fullName>
    </submittedName>
</protein>
<gene>
    <name evidence="4" type="ORF">Prudu_007260</name>
</gene>
<organism evidence="4">
    <name type="scientific">Prunus dulcis</name>
    <name type="common">Almond</name>
    <name type="synonym">Amygdalus dulcis</name>
    <dbReference type="NCBI Taxonomy" id="3755"/>
    <lineage>
        <taxon>Eukaryota</taxon>
        <taxon>Viridiplantae</taxon>
        <taxon>Streptophyta</taxon>
        <taxon>Embryophyta</taxon>
        <taxon>Tracheophyta</taxon>
        <taxon>Spermatophyta</taxon>
        <taxon>Magnoliopsida</taxon>
        <taxon>eudicotyledons</taxon>
        <taxon>Gunneridae</taxon>
        <taxon>Pentapetalae</taxon>
        <taxon>rosids</taxon>
        <taxon>fabids</taxon>
        <taxon>Rosales</taxon>
        <taxon>Rosaceae</taxon>
        <taxon>Amygdaloideae</taxon>
        <taxon>Amygdaleae</taxon>
        <taxon>Prunus</taxon>
    </lineage>
</organism>
<evidence type="ECO:0000313" key="4">
    <source>
        <dbReference type="EMBL" id="BBG97978.1"/>
    </source>
</evidence>
<dbReference type="PANTHER" id="PTHR46248:SF4">
    <property type="entry name" value="OS01G0147800 PROTEIN"/>
    <property type="match status" value="1"/>
</dbReference>
<dbReference type="Pfam" id="PF04784">
    <property type="entry name" value="DUF547"/>
    <property type="match status" value="1"/>
</dbReference>
<proteinExistence type="predicted"/>
<evidence type="ECO:0000259" key="3">
    <source>
        <dbReference type="Pfam" id="PF14389"/>
    </source>
</evidence>
<dbReference type="InterPro" id="IPR025757">
    <property type="entry name" value="MIP1_Leuzipper"/>
</dbReference>
<feature type="coiled-coil region" evidence="1">
    <location>
        <begin position="35"/>
        <end position="62"/>
    </location>
</feature>
<evidence type="ECO:0000256" key="1">
    <source>
        <dbReference type="SAM" id="Coils"/>
    </source>
</evidence>
<keyword evidence="1" id="KW-0175">Coiled coil</keyword>
<dbReference type="Pfam" id="PF14389">
    <property type="entry name" value="Lzipper-MIP1"/>
    <property type="match status" value="1"/>
</dbReference>
<sequence length="596" mass="68184">MSALPASITSTTAAALRFLFPNCWLVIFLCANNEIRRLSDAKKREKQKRFDLEEEVMKLQSELDGQQTLNRFLHCALHGPLLSHPCLLSLLPPQVQVLFSELAMVEEEISRLERKVEELKLRLYQEREQTKEWEVQRRQGQQNHLLCRVGNQSVLNEERCSRSQNYEALRKERRMKNRRASVDSASDFQRWNFPKSDGEIAEMSRKLSGRSRNQGNVDINETGISLKPNEISEEVLKCLIGIFLDLKQTSLDKEGSSVVPKLTLSCMNSKGFMAKTSFNCKSSTVFFNYNTSNVDPYCILPDIDGAVRDVGPYKNFIQIKRSSLDVSRLSDCLTGIGKLRKLMHQLCDVDLTFLTYKQKLAFWINIYNACIMHAFLEHGLPSTQEKLLALMNKAALNVGGIVLNALAIEHFILRHPSESKHGPAYEKEMLLRHAYGLGYPEPNVTFALCRGSWSSPALRVYTPDDIVNELERAKVEYLEASVGVTSKKKILVPKLLQWHMLDFADVLEWETKSPINKMVEVQPHESEFRTSTFNGDGDQAGGRGAQKLAAESYAQTCCIIEVRRDWQINRYKMKICTAKHFQCKISADYEKFVFYQ</sequence>
<reference evidence="4" key="1">
    <citation type="journal article" date="2019" name="Science">
        <title>Mutation of a bHLH transcription factor allowed almond domestication.</title>
        <authorList>
            <person name="Sanchez-Perez R."/>
            <person name="Pavan S."/>
            <person name="Mazzeo R."/>
            <person name="Moldovan C."/>
            <person name="Aiese Cigliano R."/>
            <person name="Del Cueto J."/>
            <person name="Ricciardi F."/>
            <person name="Lotti C."/>
            <person name="Ricciardi L."/>
            <person name="Dicenta F."/>
            <person name="Lopez-Marques R.L."/>
            <person name="Lindberg Moller B."/>
        </authorList>
    </citation>
    <scope>NUCLEOTIDE SEQUENCE</scope>
</reference>
<feature type="coiled-coil region" evidence="1">
    <location>
        <begin position="95"/>
        <end position="129"/>
    </location>
</feature>
<dbReference type="EMBL" id="AP019298">
    <property type="protein sequence ID" value="BBG97978.1"/>
    <property type="molecule type" value="Genomic_DNA"/>
</dbReference>
<dbReference type="PANTHER" id="PTHR46248">
    <property type="entry name" value="EXPRESSED PROTEIN"/>
    <property type="match status" value="1"/>
</dbReference>
<feature type="domain" description="Ternary complex factor MIP1 leucine-zipper" evidence="3">
    <location>
        <begin position="45"/>
        <end position="126"/>
    </location>
</feature>